<protein>
    <submittedName>
        <fullName evidence="1">Uncharacterized protein</fullName>
    </submittedName>
</protein>
<gene>
    <name evidence="1" type="ORF">K469DRAFT_683676</name>
</gene>
<accession>A0A6A6EDE7</accession>
<dbReference type="Proteomes" id="UP000800200">
    <property type="component" value="Unassembled WGS sequence"/>
</dbReference>
<dbReference type="AlphaFoldDB" id="A0A6A6EDE7"/>
<proteinExistence type="predicted"/>
<evidence type="ECO:0000313" key="2">
    <source>
        <dbReference type="Proteomes" id="UP000800200"/>
    </source>
</evidence>
<keyword evidence="2" id="KW-1185">Reference proteome</keyword>
<dbReference type="EMBL" id="ML994621">
    <property type="protein sequence ID" value="KAF2189243.1"/>
    <property type="molecule type" value="Genomic_DNA"/>
</dbReference>
<evidence type="ECO:0000313" key="1">
    <source>
        <dbReference type="EMBL" id="KAF2189243.1"/>
    </source>
</evidence>
<name>A0A6A6EDE7_9PEZI</name>
<reference evidence="1" key="1">
    <citation type="journal article" date="2020" name="Stud. Mycol.">
        <title>101 Dothideomycetes genomes: a test case for predicting lifestyles and emergence of pathogens.</title>
        <authorList>
            <person name="Haridas S."/>
            <person name="Albert R."/>
            <person name="Binder M."/>
            <person name="Bloem J."/>
            <person name="Labutti K."/>
            <person name="Salamov A."/>
            <person name="Andreopoulos B."/>
            <person name="Baker S."/>
            <person name="Barry K."/>
            <person name="Bills G."/>
            <person name="Bluhm B."/>
            <person name="Cannon C."/>
            <person name="Castanera R."/>
            <person name="Culley D."/>
            <person name="Daum C."/>
            <person name="Ezra D."/>
            <person name="Gonzalez J."/>
            <person name="Henrissat B."/>
            <person name="Kuo A."/>
            <person name="Liang C."/>
            <person name="Lipzen A."/>
            <person name="Lutzoni F."/>
            <person name="Magnuson J."/>
            <person name="Mondo S."/>
            <person name="Nolan M."/>
            <person name="Ohm R."/>
            <person name="Pangilinan J."/>
            <person name="Park H.-J."/>
            <person name="Ramirez L."/>
            <person name="Alfaro M."/>
            <person name="Sun H."/>
            <person name="Tritt A."/>
            <person name="Yoshinaga Y."/>
            <person name="Zwiers L.-H."/>
            <person name="Turgeon B."/>
            <person name="Goodwin S."/>
            <person name="Spatafora J."/>
            <person name="Crous P."/>
            <person name="Grigoriev I."/>
        </authorList>
    </citation>
    <scope>NUCLEOTIDE SEQUENCE</scope>
    <source>
        <strain evidence="1">CBS 207.26</strain>
    </source>
</reference>
<organism evidence="1 2">
    <name type="scientific">Zopfia rhizophila CBS 207.26</name>
    <dbReference type="NCBI Taxonomy" id="1314779"/>
    <lineage>
        <taxon>Eukaryota</taxon>
        <taxon>Fungi</taxon>
        <taxon>Dikarya</taxon>
        <taxon>Ascomycota</taxon>
        <taxon>Pezizomycotina</taxon>
        <taxon>Dothideomycetes</taxon>
        <taxon>Dothideomycetes incertae sedis</taxon>
        <taxon>Zopfiaceae</taxon>
        <taxon>Zopfia</taxon>
    </lineage>
</organism>
<sequence length="195" mass="22041">MGNNLFFKIIVSRDNFSLLAIIHVGRMSLKSGIRTSTIKPGVANSEPILKPRVTYVYGLWYLCDSWRRHSPRRWRRSTATTLWVSTILMRLSTRFPKSVVNSSWAFTNVSIFTEIPRVFPLHATKISQFGSQEWFMNRTTLPVLNSSMNAIRCSSASGGVGPTLDSSVVQRARYFEDRVEGSKLTRDFSNDGIGA</sequence>